<proteinExistence type="inferred from homology"/>
<keyword evidence="5" id="KW-1133">Transmembrane helix</keyword>
<comment type="caution">
    <text evidence="11">The sequence shown here is derived from an EMBL/GenBank/DDBJ whole genome shotgun (WGS) entry which is preliminary data.</text>
</comment>
<dbReference type="Proteomes" id="UP001189429">
    <property type="component" value="Unassembled WGS sequence"/>
</dbReference>
<dbReference type="InterPro" id="IPR010908">
    <property type="entry name" value="Longin_dom"/>
</dbReference>
<evidence type="ECO:0000256" key="5">
    <source>
        <dbReference type="ARBA" id="ARBA00022989"/>
    </source>
</evidence>
<dbReference type="InterPro" id="IPR042855">
    <property type="entry name" value="V_SNARE_CC"/>
</dbReference>
<dbReference type="SUPFAM" id="SSF58038">
    <property type="entry name" value="SNARE fusion complex"/>
    <property type="match status" value="1"/>
</dbReference>
<evidence type="ECO:0008006" key="13">
    <source>
        <dbReference type="Google" id="ProtNLM"/>
    </source>
</evidence>
<evidence type="ECO:0000256" key="4">
    <source>
        <dbReference type="ARBA" id="ARBA00022927"/>
    </source>
</evidence>
<evidence type="ECO:0000313" key="12">
    <source>
        <dbReference type="Proteomes" id="UP001189429"/>
    </source>
</evidence>
<dbReference type="Gene3D" id="3.30.450.50">
    <property type="entry name" value="Longin domain"/>
    <property type="match status" value="1"/>
</dbReference>
<feature type="domain" description="V-SNARE coiled-coil homology" evidence="10">
    <location>
        <begin position="61"/>
        <end position="114"/>
    </location>
</feature>
<keyword evidence="3" id="KW-0812">Transmembrane</keyword>
<evidence type="ECO:0000256" key="3">
    <source>
        <dbReference type="ARBA" id="ARBA00022692"/>
    </source>
</evidence>
<comment type="subcellular location">
    <subcellularLocation>
        <location evidence="7">Endomembrane system</location>
        <topology evidence="7">Single-pass type IV membrane protein</topology>
    </subcellularLocation>
</comment>
<dbReference type="PROSITE" id="PS50892">
    <property type="entry name" value="V_SNARE"/>
    <property type="match status" value="1"/>
</dbReference>
<comment type="similarity">
    <text evidence="1">Belongs to the synaptobrevin family.</text>
</comment>
<reference evidence="11" key="1">
    <citation type="submission" date="2023-10" db="EMBL/GenBank/DDBJ databases">
        <authorList>
            <person name="Chen Y."/>
            <person name="Shah S."/>
            <person name="Dougan E. K."/>
            <person name="Thang M."/>
            <person name="Chan C."/>
        </authorList>
    </citation>
    <scope>NUCLEOTIDE SEQUENCE [LARGE SCALE GENOMIC DNA]</scope>
</reference>
<dbReference type="EMBL" id="CAUYUJ010000059">
    <property type="protein sequence ID" value="CAK0788473.1"/>
    <property type="molecule type" value="Genomic_DNA"/>
</dbReference>
<evidence type="ECO:0000256" key="6">
    <source>
        <dbReference type="ARBA" id="ARBA00023136"/>
    </source>
</evidence>
<protein>
    <recommendedName>
        <fullName evidence="13">V-SNARE coiled-coil homology domain-containing protein</fullName>
    </recommendedName>
</protein>
<dbReference type="PANTHER" id="PTHR21136">
    <property type="entry name" value="SNARE PROTEINS"/>
    <property type="match status" value="1"/>
</dbReference>
<sequence>MAQRGAGRRIPFAFLAAVQEAFAARYSPEQVAVDVPPRIGAEFRGELQALVEKYNSPDADRVARLNAKVADINDRLMESVDKILERQERIELLVDRSEVLSSSSRSFRAAAQDG</sequence>
<keyword evidence="4" id="KW-0653">Protein transport</keyword>
<gene>
    <name evidence="11" type="ORF">PCOR1329_LOCUS352</name>
</gene>
<evidence type="ECO:0000256" key="1">
    <source>
        <dbReference type="ARBA" id="ARBA00008025"/>
    </source>
</evidence>
<evidence type="ECO:0000256" key="8">
    <source>
        <dbReference type="PROSITE-ProRule" id="PRU00290"/>
    </source>
</evidence>
<keyword evidence="12" id="KW-1185">Reference proteome</keyword>
<accession>A0ABN9P703</accession>
<keyword evidence="8" id="KW-0175">Coiled coil</keyword>
<keyword evidence="6" id="KW-0472">Membrane</keyword>
<dbReference type="PRINTS" id="PR00219">
    <property type="entry name" value="SYNAPTOBREVN"/>
</dbReference>
<dbReference type="InterPro" id="IPR011012">
    <property type="entry name" value="Longin-like_dom_sf"/>
</dbReference>
<dbReference type="SUPFAM" id="SSF64356">
    <property type="entry name" value="SNARE-like"/>
    <property type="match status" value="1"/>
</dbReference>
<evidence type="ECO:0000259" key="10">
    <source>
        <dbReference type="PROSITE" id="PS50892"/>
    </source>
</evidence>
<dbReference type="PROSITE" id="PS50859">
    <property type="entry name" value="LONGIN"/>
    <property type="match status" value="1"/>
</dbReference>
<feature type="non-terminal residue" evidence="11">
    <location>
        <position position="114"/>
    </location>
</feature>
<evidence type="ECO:0000313" key="11">
    <source>
        <dbReference type="EMBL" id="CAK0788473.1"/>
    </source>
</evidence>
<dbReference type="InterPro" id="IPR001388">
    <property type="entry name" value="Synaptobrevin-like"/>
</dbReference>
<evidence type="ECO:0000256" key="7">
    <source>
        <dbReference type="ARBA" id="ARBA00046280"/>
    </source>
</evidence>
<dbReference type="CDD" id="cd15843">
    <property type="entry name" value="R-SNARE"/>
    <property type="match status" value="1"/>
</dbReference>
<keyword evidence="2" id="KW-0813">Transport</keyword>
<evidence type="ECO:0000256" key="2">
    <source>
        <dbReference type="ARBA" id="ARBA00022448"/>
    </source>
</evidence>
<organism evidence="11 12">
    <name type="scientific">Prorocentrum cordatum</name>
    <dbReference type="NCBI Taxonomy" id="2364126"/>
    <lineage>
        <taxon>Eukaryota</taxon>
        <taxon>Sar</taxon>
        <taxon>Alveolata</taxon>
        <taxon>Dinophyceae</taxon>
        <taxon>Prorocentrales</taxon>
        <taxon>Prorocentraceae</taxon>
        <taxon>Prorocentrum</taxon>
    </lineage>
</organism>
<dbReference type="Pfam" id="PF00957">
    <property type="entry name" value="Synaptobrevin"/>
    <property type="match status" value="1"/>
</dbReference>
<dbReference type="Gene3D" id="1.20.5.110">
    <property type="match status" value="1"/>
</dbReference>
<evidence type="ECO:0000259" key="9">
    <source>
        <dbReference type="PROSITE" id="PS50859"/>
    </source>
</evidence>
<feature type="domain" description="Longin" evidence="9">
    <location>
        <begin position="1"/>
        <end position="47"/>
    </location>
</feature>
<name>A0ABN9P703_9DINO</name>
<dbReference type="PANTHER" id="PTHR21136:SF168">
    <property type="entry name" value="VESICLE-ASSOCIATED MEMBRANE PROTEIN 9"/>
    <property type="match status" value="1"/>
</dbReference>
<dbReference type="InterPro" id="IPR051097">
    <property type="entry name" value="Synaptobrevin-like_transport"/>
</dbReference>